<evidence type="ECO:0000256" key="5">
    <source>
        <dbReference type="ARBA" id="ARBA00022692"/>
    </source>
</evidence>
<dbReference type="NCBIfam" id="TIGR01844">
    <property type="entry name" value="type_I_sec_TolC"/>
    <property type="match status" value="1"/>
</dbReference>
<reference evidence="10" key="1">
    <citation type="submission" date="2017-09" db="EMBL/GenBank/DDBJ databases">
        <authorList>
            <person name="Regsiter A."/>
            <person name="William W."/>
        </authorList>
    </citation>
    <scope>NUCLEOTIDE SEQUENCE [LARGE SCALE GENOMIC DNA]</scope>
    <source>
        <strain evidence="10">500-1</strain>
    </source>
</reference>
<evidence type="ECO:0000256" key="6">
    <source>
        <dbReference type="ARBA" id="ARBA00023136"/>
    </source>
</evidence>
<dbReference type="PANTHER" id="PTHR30026">
    <property type="entry name" value="OUTER MEMBRANE PROTEIN TOLC"/>
    <property type="match status" value="1"/>
</dbReference>
<evidence type="ECO:0000313" key="9">
    <source>
        <dbReference type="EMBL" id="SOB60260.1"/>
    </source>
</evidence>
<dbReference type="InterPro" id="IPR051906">
    <property type="entry name" value="TolC-like"/>
</dbReference>
<keyword evidence="10" id="KW-1185">Reference proteome</keyword>
<evidence type="ECO:0000256" key="3">
    <source>
        <dbReference type="ARBA" id="ARBA00022448"/>
    </source>
</evidence>
<accession>A0A2C8FBW2</accession>
<protein>
    <submittedName>
        <fullName evidence="9">Type I secretion outer membrane protein, TolC family</fullName>
    </submittedName>
</protein>
<dbReference type="SUPFAM" id="SSF56954">
    <property type="entry name" value="Outer membrane efflux proteins (OEP)"/>
    <property type="match status" value="1"/>
</dbReference>
<comment type="similarity">
    <text evidence="2">Belongs to the outer membrane factor (OMF) (TC 1.B.17) family.</text>
</comment>
<keyword evidence="6" id="KW-0472">Membrane</keyword>
<dbReference type="Proteomes" id="UP000219215">
    <property type="component" value="Chromosome DPRO"/>
</dbReference>
<dbReference type="GO" id="GO:0015562">
    <property type="term" value="F:efflux transmembrane transporter activity"/>
    <property type="evidence" value="ECO:0007669"/>
    <property type="project" value="InterPro"/>
</dbReference>
<organism evidence="9 10">
    <name type="scientific">Pseudodesulfovibrio profundus</name>
    <dbReference type="NCBI Taxonomy" id="57320"/>
    <lineage>
        <taxon>Bacteria</taxon>
        <taxon>Pseudomonadati</taxon>
        <taxon>Thermodesulfobacteriota</taxon>
        <taxon>Desulfovibrionia</taxon>
        <taxon>Desulfovibrionales</taxon>
        <taxon>Desulfovibrionaceae</taxon>
    </lineage>
</organism>
<dbReference type="PANTHER" id="PTHR30026:SF22">
    <property type="entry name" value="OUTER MEMBRANE EFFLUX PROTEIN"/>
    <property type="match status" value="1"/>
</dbReference>
<dbReference type="Gene3D" id="1.20.1600.10">
    <property type="entry name" value="Outer membrane efflux proteins (OEP)"/>
    <property type="match status" value="1"/>
</dbReference>
<comment type="subcellular location">
    <subcellularLocation>
        <location evidence="1">Cell outer membrane</location>
    </subcellularLocation>
</comment>
<evidence type="ECO:0000313" key="10">
    <source>
        <dbReference type="Proteomes" id="UP000219215"/>
    </source>
</evidence>
<dbReference type="AlphaFoldDB" id="A0A2C8FBW2"/>
<evidence type="ECO:0000256" key="7">
    <source>
        <dbReference type="ARBA" id="ARBA00023237"/>
    </source>
</evidence>
<proteinExistence type="inferred from homology"/>
<evidence type="ECO:0000256" key="2">
    <source>
        <dbReference type="ARBA" id="ARBA00007613"/>
    </source>
</evidence>
<dbReference type="GO" id="GO:0015288">
    <property type="term" value="F:porin activity"/>
    <property type="evidence" value="ECO:0007669"/>
    <property type="project" value="TreeGrafter"/>
</dbReference>
<dbReference type="GO" id="GO:1990281">
    <property type="term" value="C:efflux pump complex"/>
    <property type="evidence" value="ECO:0007669"/>
    <property type="project" value="TreeGrafter"/>
</dbReference>
<feature type="chain" id="PRO_5012835622" evidence="8">
    <location>
        <begin position="21"/>
        <end position="441"/>
    </location>
</feature>
<keyword evidence="8" id="KW-0732">Signal</keyword>
<dbReference type="InterPro" id="IPR010130">
    <property type="entry name" value="T1SS_OMP_TolC"/>
</dbReference>
<keyword evidence="7" id="KW-0998">Cell outer membrane</keyword>
<evidence type="ECO:0000256" key="4">
    <source>
        <dbReference type="ARBA" id="ARBA00022452"/>
    </source>
</evidence>
<keyword evidence="5" id="KW-0812">Transmembrane</keyword>
<gene>
    <name evidence="9" type="ORF">DPRO_3348</name>
</gene>
<evidence type="ECO:0000256" key="8">
    <source>
        <dbReference type="SAM" id="SignalP"/>
    </source>
</evidence>
<dbReference type="EMBL" id="LT907975">
    <property type="protein sequence ID" value="SOB60260.1"/>
    <property type="molecule type" value="Genomic_DNA"/>
</dbReference>
<dbReference type="RefSeq" id="WP_097013011.1">
    <property type="nucleotide sequence ID" value="NZ_LT907975.1"/>
</dbReference>
<dbReference type="Pfam" id="PF02321">
    <property type="entry name" value="OEP"/>
    <property type="match status" value="2"/>
</dbReference>
<feature type="signal peptide" evidence="8">
    <location>
        <begin position="1"/>
        <end position="20"/>
    </location>
</feature>
<dbReference type="KEGG" id="pprf:DPRO_3348"/>
<evidence type="ECO:0000256" key="1">
    <source>
        <dbReference type="ARBA" id="ARBA00004442"/>
    </source>
</evidence>
<sequence>MRRLIFAIFISIVSFSPALAGPDGTTTIKESVEAAVKHHPQIKALLHNRDAVSNDLSSALGRFFPSLDLSVNYGLQNYDSRATRIDNKDGDTNTASDSTLTLTQNVFDGMNRYNDYQGSKNRLESAEHRLYDNVENIALDAIRAHIDIVRERKLVALAGENITAHQEVLDSIAERVAGGAGNKADEMQARGRVARAETTLISDMGALRIAEAEYRRVTGLQAGPLQDTGFQMDAIPASMDTIMDKALDNNPKVKAIKADVAATERDKGVVTAAYMPTVNIELSSRYTDDLDGSETYLNDNRAMLALNWNLFNGTSDYYDRQSADDRIKETKATLQDTVEDLSRQVATAWTEYQTAVQSIQKHQEALQYSMESRDMYLMQFNVGQRSLLDVLDSINEVFSNSVLLETAMSNREFSLYRFLTLEGRLINALEVKQAAYDPEAQ</sequence>
<dbReference type="GO" id="GO:0009279">
    <property type="term" value="C:cell outer membrane"/>
    <property type="evidence" value="ECO:0007669"/>
    <property type="project" value="UniProtKB-SubCell"/>
</dbReference>
<dbReference type="OrthoDB" id="9814637at2"/>
<name>A0A2C8FBW2_9BACT</name>
<keyword evidence="3" id="KW-0813">Transport</keyword>
<dbReference type="InterPro" id="IPR003423">
    <property type="entry name" value="OMP_efflux"/>
</dbReference>
<keyword evidence="4" id="KW-1134">Transmembrane beta strand</keyword>